<dbReference type="EMBL" id="JAMZEB010000002">
    <property type="protein sequence ID" value="MCP2356920.1"/>
    <property type="molecule type" value="Genomic_DNA"/>
</dbReference>
<dbReference type="AlphaFoldDB" id="A0A9X2K2C5"/>
<dbReference type="InterPro" id="IPR002347">
    <property type="entry name" value="SDR_fam"/>
</dbReference>
<reference evidence="2" key="1">
    <citation type="submission" date="2022-06" db="EMBL/GenBank/DDBJ databases">
        <title>Sequencing the genomes of 1000 actinobacteria strains.</title>
        <authorList>
            <person name="Klenk H.-P."/>
        </authorList>
    </citation>
    <scope>NUCLEOTIDE SEQUENCE</scope>
    <source>
        <strain evidence="2">DSM 46694</strain>
    </source>
</reference>
<name>A0A9X2K2C5_9ACTN</name>
<evidence type="ECO:0000256" key="1">
    <source>
        <dbReference type="SAM" id="MobiDB-lite"/>
    </source>
</evidence>
<keyword evidence="3" id="KW-1185">Reference proteome</keyword>
<dbReference type="Proteomes" id="UP001139648">
    <property type="component" value="Unassembled WGS sequence"/>
</dbReference>
<comment type="caution">
    <text evidence="2">The sequence shown here is derived from an EMBL/GenBank/DDBJ whole genome shotgun (WGS) entry which is preliminary data.</text>
</comment>
<accession>A0A9X2K2C5</accession>
<protein>
    <submittedName>
        <fullName evidence="2">NAD(P)-dependent dehydrogenase (Short-subunit alcohol dehydrogenase family)</fullName>
    </submittedName>
</protein>
<proteinExistence type="predicted"/>
<dbReference type="Gene3D" id="3.40.50.720">
    <property type="entry name" value="NAD(P)-binding Rossmann-like Domain"/>
    <property type="match status" value="1"/>
</dbReference>
<gene>
    <name evidence="2" type="ORF">HD597_003940</name>
</gene>
<dbReference type="InterPro" id="IPR036291">
    <property type="entry name" value="NAD(P)-bd_dom_sf"/>
</dbReference>
<dbReference type="RefSeq" id="WP_253744080.1">
    <property type="nucleotide sequence ID" value="NZ_BAABKA010000063.1"/>
</dbReference>
<evidence type="ECO:0000313" key="3">
    <source>
        <dbReference type="Proteomes" id="UP001139648"/>
    </source>
</evidence>
<organism evidence="2 3">
    <name type="scientific">Nonomuraea thailandensis</name>
    <dbReference type="NCBI Taxonomy" id="1188745"/>
    <lineage>
        <taxon>Bacteria</taxon>
        <taxon>Bacillati</taxon>
        <taxon>Actinomycetota</taxon>
        <taxon>Actinomycetes</taxon>
        <taxon>Streptosporangiales</taxon>
        <taxon>Streptosporangiaceae</taxon>
        <taxon>Nonomuraea</taxon>
    </lineage>
</organism>
<dbReference type="SUPFAM" id="SSF51735">
    <property type="entry name" value="NAD(P)-binding Rossmann-fold domains"/>
    <property type="match status" value="1"/>
</dbReference>
<feature type="region of interest" description="Disordered" evidence="1">
    <location>
        <begin position="1"/>
        <end position="25"/>
    </location>
</feature>
<sequence>MRQRLAHRPAGCSPAGSQPDRHLPGRVGTAEEIAAACAYLCSEAAGFVIGQVLGVNGGLVL</sequence>
<evidence type="ECO:0000313" key="2">
    <source>
        <dbReference type="EMBL" id="MCP2356920.1"/>
    </source>
</evidence>
<dbReference type="Pfam" id="PF13561">
    <property type="entry name" value="adh_short_C2"/>
    <property type="match status" value="1"/>
</dbReference>